<evidence type="ECO:0000259" key="1">
    <source>
        <dbReference type="Pfam" id="PF00326"/>
    </source>
</evidence>
<evidence type="ECO:0000313" key="3">
    <source>
        <dbReference type="Proteomes" id="UP000624703"/>
    </source>
</evidence>
<reference evidence="2" key="1">
    <citation type="submission" date="2021-01" db="EMBL/GenBank/DDBJ databases">
        <title>Modified the classification status of verrucomicrobia.</title>
        <authorList>
            <person name="Feng X."/>
        </authorList>
    </citation>
    <scope>NUCLEOTIDE SEQUENCE</scope>
    <source>
        <strain evidence="2">_KCTC 22039</strain>
    </source>
</reference>
<dbReference type="InterPro" id="IPR001375">
    <property type="entry name" value="Peptidase_S9_cat"/>
</dbReference>
<dbReference type="GO" id="GO:0006508">
    <property type="term" value="P:proteolysis"/>
    <property type="evidence" value="ECO:0007669"/>
    <property type="project" value="InterPro"/>
</dbReference>
<proteinExistence type="predicted"/>
<dbReference type="InterPro" id="IPR029058">
    <property type="entry name" value="AB_hydrolase_fold"/>
</dbReference>
<gene>
    <name evidence="2" type="ORF">JIN82_08695</name>
</gene>
<dbReference type="AlphaFoldDB" id="A0A8J7MEH9"/>
<dbReference type="GO" id="GO:0008236">
    <property type="term" value="F:serine-type peptidase activity"/>
    <property type="evidence" value="ECO:0007669"/>
    <property type="project" value="InterPro"/>
</dbReference>
<sequence>MITSASADIDDYETGMMSKVPIKAKLFADTEDYFSGKIPKSVYQMFKRDRIPSTWRNANDISPEECVEYKQSEHTLNIYVPADYTPDQAFGLYVHIRPNDQLEHRASSEYRELFDELGIIYVSPDGTSNSQSSWRRIVLAVDSMAHAFKFYNIDRERVYIGGFSGGGHMAMMTQMIYPEYFQGAISHAAQSYLPTRGIGHFPGVSMSDINSSPRKQKKWCVISGSKDQNYAEIIKTSKEWEKTKLDYKFINSPLMAHTPAPAEALREALAWMGENPEIKKQKAAIAKARSMRTWTSTAGSSLTARFVKHDRGMITLVTADNKNIKLDFMQLSGECREFINIHCIDALKGIELD</sequence>
<dbReference type="Pfam" id="PF00326">
    <property type="entry name" value="Peptidase_S9"/>
    <property type="match status" value="1"/>
</dbReference>
<evidence type="ECO:0000313" key="2">
    <source>
        <dbReference type="EMBL" id="MBK1791228.1"/>
    </source>
</evidence>
<dbReference type="Gene3D" id="3.40.50.1820">
    <property type="entry name" value="alpha/beta hydrolase"/>
    <property type="match status" value="1"/>
</dbReference>
<protein>
    <recommendedName>
        <fullName evidence="1">Peptidase S9 prolyl oligopeptidase catalytic domain-containing protein</fullName>
    </recommendedName>
</protein>
<name>A0A8J7MEH9_9BACT</name>
<dbReference type="EMBL" id="JAENIM010000039">
    <property type="protein sequence ID" value="MBK1791228.1"/>
    <property type="molecule type" value="Genomic_DNA"/>
</dbReference>
<dbReference type="SUPFAM" id="SSF53474">
    <property type="entry name" value="alpha/beta-Hydrolases"/>
    <property type="match status" value="1"/>
</dbReference>
<keyword evidence="3" id="KW-1185">Reference proteome</keyword>
<dbReference type="Gene3D" id="2.30.30.700">
    <property type="entry name" value="SLA1 homology domain 1"/>
    <property type="match status" value="1"/>
</dbReference>
<comment type="caution">
    <text evidence="2">The sequence shown here is derived from an EMBL/GenBank/DDBJ whole genome shotgun (WGS) entry which is preliminary data.</text>
</comment>
<dbReference type="Proteomes" id="UP000624703">
    <property type="component" value="Unassembled WGS sequence"/>
</dbReference>
<dbReference type="RefSeq" id="WP_200311241.1">
    <property type="nucleotide sequence ID" value="NZ_JAENIM010000039.1"/>
</dbReference>
<accession>A0A8J7MEH9</accession>
<feature type="domain" description="Peptidase S9 prolyl oligopeptidase catalytic" evidence="1">
    <location>
        <begin position="148"/>
        <end position="189"/>
    </location>
</feature>
<organism evidence="2 3">
    <name type="scientific">Persicirhabdus sediminis</name>
    <dbReference type="NCBI Taxonomy" id="454144"/>
    <lineage>
        <taxon>Bacteria</taxon>
        <taxon>Pseudomonadati</taxon>
        <taxon>Verrucomicrobiota</taxon>
        <taxon>Verrucomicrobiia</taxon>
        <taxon>Verrucomicrobiales</taxon>
        <taxon>Verrucomicrobiaceae</taxon>
        <taxon>Persicirhabdus</taxon>
    </lineage>
</organism>